<dbReference type="SUPFAM" id="SSF51230">
    <property type="entry name" value="Single hybrid motif"/>
    <property type="match status" value="1"/>
</dbReference>
<gene>
    <name evidence="6" type="primary">gcvH_1</name>
    <name evidence="3" type="synonym">gcvH</name>
    <name evidence="6" type="ORF">SAMEA4412677_00937</name>
</gene>
<keyword evidence="7" id="KW-1185">Reference proteome</keyword>
<dbReference type="GO" id="GO:0009249">
    <property type="term" value="P:protein lipoylation"/>
    <property type="evidence" value="ECO:0007669"/>
    <property type="project" value="TreeGrafter"/>
</dbReference>
<dbReference type="EMBL" id="LT906465">
    <property type="protein sequence ID" value="SNV41530.1"/>
    <property type="molecule type" value="Genomic_DNA"/>
</dbReference>
<dbReference type="InterPro" id="IPR017453">
    <property type="entry name" value="GCV_H_sub"/>
</dbReference>
<dbReference type="PANTHER" id="PTHR11715">
    <property type="entry name" value="GLYCINE CLEAVAGE SYSTEM H PROTEIN"/>
    <property type="match status" value="1"/>
</dbReference>
<dbReference type="KEGG" id="ctak:4412677_00937"/>
<dbReference type="PANTHER" id="PTHR11715:SF3">
    <property type="entry name" value="GLYCINE CLEAVAGE SYSTEM H PROTEIN-RELATED"/>
    <property type="match status" value="1"/>
</dbReference>
<dbReference type="NCBIfam" id="NF002270">
    <property type="entry name" value="PRK01202.1"/>
    <property type="match status" value="1"/>
</dbReference>
<dbReference type="Gene3D" id="2.40.50.100">
    <property type="match status" value="1"/>
</dbReference>
<evidence type="ECO:0000313" key="7">
    <source>
        <dbReference type="Proteomes" id="UP000215196"/>
    </source>
</evidence>
<dbReference type="InterPro" id="IPR000089">
    <property type="entry name" value="Biotin_lipoyl"/>
</dbReference>
<evidence type="ECO:0000256" key="4">
    <source>
        <dbReference type="PIRSR" id="PIRSR617453-50"/>
    </source>
</evidence>
<sequence length="126" mass="14201">MNIPNDLYFSKEHTWVRIENNIGTIGITDFAQSELGEIVYADVPNVGYNFKQDEVFGSVEAIKTVSDLFMPLSGKVIETNKLLLKEPTLVNSEPFANGWMIKIEIENSQEIENLLTAEQYANLTNS</sequence>
<dbReference type="InterPro" id="IPR033753">
    <property type="entry name" value="GCV_H/Fam206"/>
</dbReference>
<dbReference type="CDD" id="cd06848">
    <property type="entry name" value="GCS_H"/>
    <property type="match status" value="1"/>
</dbReference>
<keyword evidence="2 3" id="KW-0450">Lipoyl</keyword>
<dbReference type="Pfam" id="PF01597">
    <property type="entry name" value="GCV_H"/>
    <property type="match status" value="1"/>
</dbReference>
<dbReference type="GO" id="GO:0019464">
    <property type="term" value="P:glycine decarboxylation via glycine cleavage system"/>
    <property type="evidence" value="ECO:0007669"/>
    <property type="project" value="UniProtKB-UniRule"/>
</dbReference>
<organism evidence="6 7">
    <name type="scientific">Chryseobacterium taklimakanense</name>
    <dbReference type="NCBI Taxonomy" id="536441"/>
    <lineage>
        <taxon>Bacteria</taxon>
        <taxon>Pseudomonadati</taxon>
        <taxon>Bacteroidota</taxon>
        <taxon>Flavobacteriia</taxon>
        <taxon>Flavobacteriales</taxon>
        <taxon>Weeksellaceae</taxon>
        <taxon>Chryseobacterium group</taxon>
        <taxon>Chryseobacterium</taxon>
    </lineage>
</organism>
<dbReference type="PROSITE" id="PS00189">
    <property type="entry name" value="LIPOYL"/>
    <property type="match status" value="1"/>
</dbReference>
<comment type="function">
    <text evidence="3">The glycine cleavage system catalyzes the degradation of glycine. The H protein shuttles the methylamine group of glycine from the P protein to the T protein.</text>
</comment>
<name>A0A239X543_9FLAO</name>
<protein>
    <recommendedName>
        <fullName evidence="3">Glycine cleavage system H protein</fullName>
    </recommendedName>
</protein>
<comment type="cofactor">
    <cofactor evidence="3">
        <name>(R)-lipoate</name>
        <dbReference type="ChEBI" id="CHEBI:83088"/>
    </cofactor>
    <text evidence="3">Binds 1 lipoyl cofactor covalently.</text>
</comment>
<dbReference type="GO" id="GO:0005960">
    <property type="term" value="C:glycine cleavage complex"/>
    <property type="evidence" value="ECO:0007669"/>
    <property type="project" value="InterPro"/>
</dbReference>
<dbReference type="PROSITE" id="PS50968">
    <property type="entry name" value="BIOTINYL_LIPOYL"/>
    <property type="match status" value="1"/>
</dbReference>
<evidence type="ECO:0000256" key="1">
    <source>
        <dbReference type="ARBA" id="ARBA00009249"/>
    </source>
</evidence>
<dbReference type="AlphaFoldDB" id="A0A239X543"/>
<dbReference type="InterPro" id="IPR011053">
    <property type="entry name" value="Single_hybrid_motif"/>
</dbReference>
<dbReference type="RefSeq" id="WP_095070863.1">
    <property type="nucleotide sequence ID" value="NZ_LT906465.1"/>
</dbReference>
<comment type="subunit">
    <text evidence="3">The glycine cleavage system is composed of four proteins: P, T, L and H.</text>
</comment>
<feature type="modified residue" description="N6-lipoyllysine" evidence="3 4">
    <location>
        <position position="63"/>
    </location>
</feature>
<evidence type="ECO:0000313" key="6">
    <source>
        <dbReference type="EMBL" id="SNV41530.1"/>
    </source>
</evidence>
<evidence type="ECO:0000259" key="5">
    <source>
        <dbReference type="PROSITE" id="PS50968"/>
    </source>
</evidence>
<dbReference type="InterPro" id="IPR002930">
    <property type="entry name" value="GCV_H"/>
</dbReference>
<feature type="domain" description="Lipoyl-binding" evidence="5">
    <location>
        <begin position="22"/>
        <end position="104"/>
    </location>
</feature>
<evidence type="ECO:0000256" key="2">
    <source>
        <dbReference type="ARBA" id="ARBA00022823"/>
    </source>
</evidence>
<dbReference type="InterPro" id="IPR003016">
    <property type="entry name" value="2-oxoA_DH_lipoyl-BS"/>
</dbReference>
<accession>A0A239X543</accession>
<dbReference type="HAMAP" id="MF_00272">
    <property type="entry name" value="GcvH"/>
    <property type="match status" value="1"/>
</dbReference>
<comment type="similarity">
    <text evidence="1 3">Belongs to the GcvH family.</text>
</comment>
<dbReference type="NCBIfam" id="TIGR00527">
    <property type="entry name" value="gcvH"/>
    <property type="match status" value="1"/>
</dbReference>
<dbReference type="GO" id="GO:0005829">
    <property type="term" value="C:cytosol"/>
    <property type="evidence" value="ECO:0007669"/>
    <property type="project" value="TreeGrafter"/>
</dbReference>
<evidence type="ECO:0000256" key="3">
    <source>
        <dbReference type="HAMAP-Rule" id="MF_00272"/>
    </source>
</evidence>
<reference evidence="6 7" key="1">
    <citation type="submission" date="2017-06" db="EMBL/GenBank/DDBJ databases">
        <authorList>
            <consortium name="Pathogen Informatics"/>
        </authorList>
    </citation>
    <scope>NUCLEOTIDE SEQUENCE [LARGE SCALE GENOMIC DNA]</scope>
    <source>
        <strain evidence="6 7">NCTC13490</strain>
    </source>
</reference>
<proteinExistence type="inferred from homology"/>
<dbReference type="Proteomes" id="UP000215196">
    <property type="component" value="Chromosome 1"/>
</dbReference>